<dbReference type="Gene3D" id="1.10.3210.10">
    <property type="entry name" value="Hypothetical protein af1432"/>
    <property type="match status" value="1"/>
</dbReference>
<evidence type="ECO:0000313" key="2">
    <source>
        <dbReference type="Proteomes" id="UP000317484"/>
    </source>
</evidence>
<reference evidence="1 2" key="1">
    <citation type="submission" date="2017-05" db="EMBL/GenBank/DDBJ databases">
        <authorList>
            <person name="Varghese N."/>
            <person name="Submissions S."/>
        </authorList>
    </citation>
    <scope>NUCLEOTIDE SEQUENCE [LARGE SCALE GENOMIC DNA]</scope>
    <source>
        <strain evidence="1 2">DSM 46834</strain>
    </source>
</reference>
<evidence type="ECO:0000313" key="1">
    <source>
        <dbReference type="EMBL" id="SMO73012.1"/>
    </source>
</evidence>
<dbReference type="RefSeq" id="WP_246065970.1">
    <property type="nucleotide sequence ID" value="NZ_FXTJ01000003.1"/>
</dbReference>
<accession>A0A521DN27</accession>
<organism evidence="1 2">
    <name type="scientific">Geodermatophilus aquaeductus</name>
    <dbReference type="NCBI Taxonomy" id="1564161"/>
    <lineage>
        <taxon>Bacteria</taxon>
        <taxon>Bacillati</taxon>
        <taxon>Actinomycetota</taxon>
        <taxon>Actinomycetes</taxon>
        <taxon>Geodermatophilales</taxon>
        <taxon>Geodermatophilaceae</taxon>
        <taxon>Geodermatophilus</taxon>
    </lineage>
</organism>
<sequence>MSPSEAAMLRARELAVHAHHGQVDEAGLDYFRAHVADVARRVGDDPVLRTVAYLHDVVEDTAVSLEELAARHFSEQVLAAVDALTFRPHEARVTYYARVRADPVALAVELADIASNTDPDRMALLDHETRTRLRRRYIAALPALLQHAGPR</sequence>
<dbReference type="EMBL" id="FXTJ01000003">
    <property type="protein sequence ID" value="SMO73012.1"/>
    <property type="molecule type" value="Genomic_DNA"/>
</dbReference>
<protein>
    <submittedName>
        <fullName evidence="1">HD domain-containing protein</fullName>
    </submittedName>
</protein>
<gene>
    <name evidence="1" type="ORF">SAMN06273567_103350</name>
</gene>
<keyword evidence="2" id="KW-1185">Reference proteome</keyword>
<dbReference type="AlphaFoldDB" id="A0A521DN27"/>
<name>A0A521DN27_9ACTN</name>
<proteinExistence type="predicted"/>
<dbReference type="Proteomes" id="UP000317484">
    <property type="component" value="Unassembled WGS sequence"/>
</dbReference>
<dbReference type="SUPFAM" id="SSF109604">
    <property type="entry name" value="HD-domain/PDEase-like"/>
    <property type="match status" value="1"/>
</dbReference>